<dbReference type="InterPro" id="IPR029062">
    <property type="entry name" value="Class_I_gatase-like"/>
</dbReference>
<organism evidence="2">
    <name type="scientific">marine sediment metagenome</name>
    <dbReference type="NCBI Taxonomy" id="412755"/>
    <lineage>
        <taxon>unclassified sequences</taxon>
        <taxon>metagenomes</taxon>
        <taxon>ecological metagenomes</taxon>
    </lineage>
</organism>
<accession>X1LTW7</accession>
<evidence type="ECO:0000313" key="2">
    <source>
        <dbReference type="EMBL" id="GAI09261.1"/>
    </source>
</evidence>
<gene>
    <name evidence="2" type="ORF">S06H3_17692</name>
</gene>
<dbReference type="InterPro" id="IPR055458">
    <property type="entry name" value="IFT52_GIFT"/>
</dbReference>
<dbReference type="AlphaFoldDB" id="X1LTW7"/>
<comment type="caution">
    <text evidence="2">The sequence shown here is derived from an EMBL/GenBank/DDBJ whole genome shotgun (WGS) entry which is preliminary data.</text>
</comment>
<evidence type="ECO:0000259" key="1">
    <source>
        <dbReference type="Pfam" id="PF23355"/>
    </source>
</evidence>
<proteinExistence type="predicted"/>
<reference evidence="2" key="1">
    <citation type="journal article" date="2014" name="Front. Microbiol.">
        <title>High frequency of phylogenetically diverse reductive dehalogenase-homologous genes in deep subseafloor sedimentary metagenomes.</title>
        <authorList>
            <person name="Kawai M."/>
            <person name="Futagami T."/>
            <person name="Toyoda A."/>
            <person name="Takaki Y."/>
            <person name="Nishi S."/>
            <person name="Hori S."/>
            <person name="Arai W."/>
            <person name="Tsubouchi T."/>
            <person name="Morono Y."/>
            <person name="Uchiyama I."/>
            <person name="Ito T."/>
            <person name="Fujiyama A."/>
            <person name="Inagaki F."/>
            <person name="Takami H."/>
        </authorList>
    </citation>
    <scope>NUCLEOTIDE SEQUENCE</scope>
    <source>
        <strain evidence="2">Expedition CK06-06</strain>
    </source>
</reference>
<sequence length="189" mass="21303">MVTANKNKNERQGSVGRKLKILLDKLHGEKHWMYPELIRILSERCEVSILQKKPLDIRQISQNDVFMLISPKKSWEDSEINVVHEYVESYGGILAIITMQKRNPKNINRILEIYGLEIVGEIAGEKNLSSEHLDDSPLLENIDTIALGSITIGCTKILASSEATILCKYKGDVLGAKKDYGKGVNRKIK</sequence>
<feature type="domain" description="IFT52 GIFT" evidence="1">
    <location>
        <begin position="37"/>
        <end position="118"/>
    </location>
</feature>
<protein>
    <recommendedName>
        <fullName evidence="1">IFT52 GIFT domain-containing protein</fullName>
    </recommendedName>
</protein>
<name>X1LTW7_9ZZZZ</name>
<dbReference type="SUPFAM" id="SSF52317">
    <property type="entry name" value="Class I glutamine amidotransferase-like"/>
    <property type="match status" value="1"/>
</dbReference>
<dbReference type="Pfam" id="PF23355">
    <property type="entry name" value="IFT52_GIFT"/>
    <property type="match status" value="1"/>
</dbReference>
<dbReference type="EMBL" id="BARV01008869">
    <property type="protein sequence ID" value="GAI09261.1"/>
    <property type="molecule type" value="Genomic_DNA"/>
</dbReference>